<evidence type="ECO:0000256" key="9">
    <source>
        <dbReference type="ARBA" id="ARBA00023125"/>
    </source>
</evidence>
<dbReference type="InterPro" id="IPR011545">
    <property type="entry name" value="DEAD/DEAH_box_helicase_dom"/>
</dbReference>
<dbReference type="EC" id="5.6.2.4" evidence="12"/>
<keyword evidence="7 12" id="KW-0862">Zinc</keyword>
<feature type="binding site" evidence="12">
    <location>
        <position position="488"/>
    </location>
    <ligand>
        <name>Zn(2+)</name>
        <dbReference type="ChEBI" id="CHEBI:29105"/>
        <label>1</label>
    </ligand>
</feature>
<feature type="binding site" evidence="12">
    <location>
        <position position="448"/>
    </location>
    <ligand>
        <name>Zn(2+)</name>
        <dbReference type="ChEBI" id="CHEBI:29105"/>
        <label>1</label>
    </ligand>
</feature>
<dbReference type="Pfam" id="PF18074">
    <property type="entry name" value="PriA_C"/>
    <property type="match status" value="1"/>
</dbReference>
<dbReference type="GO" id="GO:0043138">
    <property type="term" value="F:3'-5' DNA helicase activity"/>
    <property type="evidence" value="ECO:0007669"/>
    <property type="project" value="UniProtKB-EC"/>
</dbReference>
<dbReference type="Proteomes" id="UP000238071">
    <property type="component" value="Unassembled WGS sequence"/>
</dbReference>
<dbReference type="Gene3D" id="3.40.50.300">
    <property type="entry name" value="P-loop containing nucleotide triphosphate hydrolases"/>
    <property type="match status" value="2"/>
</dbReference>
<dbReference type="GO" id="GO:0005524">
    <property type="term" value="F:ATP binding"/>
    <property type="evidence" value="ECO:0007669"/>
    <property type="project" value="UniProtKB-UniRule"/>
</dbReference>
<keyword evidence="5 12" id="KW-0378">Hydrolase</keyword>
<evidence type="ECO:0000256" key="1">
    <source>
        <dbReference type="ARBA" id="ARBA00022515"/>
    </source>
</evidence>
<dbReference type="InterPro" id="IPR001650">
    <property type="entry name" value="Helicase_C-like"/>
</dbReference>
<evidence type="ECO:0000256" key="12">
    <source>
        <dbReference type="HAMAP-Rule" id="MF_00983"/>
    </source>
</evidence>
<comment type="caution">
    <text evidence="15">The sequence shown here is derived from an EMBL/GenBank/DDBJ whole genome shotgun (WGS) entry which is preliminary data.</text>
</comment>
<dbReference type="InterPro" id="IPR042115">
    <property type="entry name" value="PriA_3primeBD_sf"/>
</dbReference>
<keyword evidence="3 12" id="KW-0479">Metal-binding</keyword>
<dbReference type="InterPro" id="IPR041222">
    <property type="entry name" value="PriA_3primeBD"/>
</dbReference>
<dbReference type="PANTHER" id="PTHR30580">
    <property type="entry name" value="PRIMOSOMAL PROTEIN N"/>
    <property type="match status" value="1"/>
</dbReference>
<dbReference type="CDD" id="cd18804">
    <property type="entry name" value="SF2_C_priA"/>
    <property type="match status" value="1"/>
</dbReference>
<dbReference type="OrthoDB" id="9759544at2"/>
<dbReference type="PANTHER" id="PTHR30580:SF0">
    <property type="entry name" value="PRIMOSOMAL PROTEIN N"/>
    <property type="match status" value="1"/>
</dbReference>
<dbReference type="SUPFAM" id="SSF52540">
    <property type="entry name" value="P-loop containing nucleoside triphosphate hydrolases"/>
    <property type="match status" value="1"/>
</dbReference>
<evidence type="ECO:0000256" key="7">
    <source>
        <dbReference type="ARBA" id="ARBA00022833"/>
    </source>
</evidence>
<dbReference type="FunFam" id="3.40.1440.60:FF:000001">
    <property type="entry name" value="Primosomal protein N"/>
    <property type="match status" value="1"/>
</dbReference>
<evidence type="ECO:0000313" key="15">
    <source>
        <dbReference type="EMBL" id="PPK63593.1"/>
    </source>
</evidence>
<dbReference type="PROSITE" id="PS51194">
    <property type="entry name" value="HELICASE_CTER"/>
    <property type="match status" value="1"/>
</dbReference>
<feature type="domain" description="Helicase ATP-binding" evidence="13">
    <location>
        <begin position="223"/>
        <end position="389"/>
    </location>
</feature>
<dbReference type="Pfam" id="PF00270">
    <property type="entry name" value="DEAD"/>
    <property type="match status" value="1"/>
</dbReference>
<evidence type="ECO:0000313" key="16">
    <source>
        <dbReference type="Proteomes" id="UP000238071"/>
    </source>
</evidence>
<dbReference type="PROSITE" id="PS51192">
    <property type="entry name" value="HELICASE_ATP_BIND_1"/>
    <property type="match status" value="1"/>
</dbReference>
<keyword evidence="16" id="KW-1185">Reference proteome</keyword>
<keyword evidence="2 12" id="KW-0235">DNA replication</keyword>
<feature type="binding site" evidence="12">
    <location>
        <position position="475"/>
    </location>
    <ligand>
        <name>Zn(2+)</name>
        <dbReference type="ChEBI" id="CHEBI:29105"/>
        <label>2</label>
    </ligand>
</feature>
<protein>
    <recommendedName>
        <fullName evidence="12">Replication restart protein PriA</fullName>
    </recommendedName>
    <alternativeName>
        <fullName evidence="12">ATP-dependent DNA helicase PriA</fullName>
        <ecNumber evidence="12">5.6.2.4</ecNumber>
    </alternativeName>
    <alternativeName>
        <fullName evidence="12">DNA 3'-5' helicase PriA</fullName>
    </alternativeName>
</protein>
<evidence type="ECO:0000256" key="3">
    <source>
        <dbReference type="ARBA" id="ARBA00022723"/>
    </source>
</evidence>
<dbReference type="InterPro" id="IPR014001">
    <property type="entry name" value="Helicase_ATP-bd"/>
</dbReference>
<dbReference type="Pfam" id="PF18319">
    <property type="entry name" value="Zn_ribbon_PriA"/>
    <property type="match status" value="1"/>
</dbReference>
<evidence type="ECO:0000256" key="11">
    <source>
        <dbReference type="ARBA" id="ARBA00048988"/>
    </source>
</evidence>
<dbReference type="GO" id="GO:0006310">
    <property type="term" value="P:DNA recombination"/>
    <property type="evidence" value="ECO:0007669"/>
    <property type="project" value="InterPro"/>
</dbReference>
<evidence type="ECO:0000256" key="2">
    <source>
        <dbReference type="ARBA" id="ARBA00022705"/>
    </source>
</evidence>
<comment type="function">
    <text evidence="12">Initiates the restart of stalled replication forks, which reloads the replicative helicase on sites other than the origin of replication. Recognizes and binds to abandoned replication forks and remodels them to uncover a helicase loading site. Promotes assembly of the primosome at these replication forks.</text>
</comment>
<keyword evidence="6 12" id="KW-0347">Helicase</keyword>
<dbReference type="GO" id="GO:0006270">
    <property type="term" value="P:DNA replication initiation"/>
    <property type="evidence" value="ECO:0007669"/>
    <property type="project" value="TreeGrafter"/>
</dbReference>
<proteinExistence type="inferred from homology"/>
<dbReference type="NCBIfam" id="NF004067">
    <property type="entry name" value="PRK05580.1-4"/>
    <property type="match status" value="1"/>
</dbReference>
<keyword evidence="8 12" id="KW-0067">ATP-binding</keyword>
<gene>
    <name evidence="12" type="primary">priA</name>
    <name evidence="15" type="ORF">B0F88_13311</name>
</gene>
<dbReference type="GO" id="GO:0006269">
    <property type="term" value="P:DNA replication, synthesis of primer"/>
    <property type="evidence" value="ECO:0007669"/>
    <property type="project" value="UniProtKB-KW"/>
</dbReference>
<feature type="binding site" evidence="12">
    <location>
        <position position="478"/>
    </location>
    <ligand>
        <name>Zn(2+)</name>
        <dbReference type="ChEBI" id="CHEBI:29105"/>
        <label>2</label>
    </ligand>
</feature>
<comment type="catalytic activity">
    <reaction evidence="11 12">
        <text>ATP + H2O = ADP + phosphate + H(+)</text>
        <dbReference type="Rhea" id="RHEA:13065"/>
        <dbReference type="ChEBI" id="CHEBI:15377"/>
        <dbReference type="ChEBI" id="CHEBI:15378"/>
        <dbReference type="ChEBI" id="CHEBI:30616"/>
        <dbReference type="ChEBI" id="CHEBI:43474"/>
        <dbReference type="ChEBI" id="CHEBI:456216"/>
        <dbReference type="EC" id="5.6.2.4"/>
    </reaction>
</comment>
<dbReference type="CDD" id="cd17929">
    <property type="entry name" value="DEXHc_priA"/>
    <property type="match status" value="1"/>
</dbReference>
<feature type="domain" description="Helicase C-terminal" evidence="14">
    <location>
        <begin position="467"/>
        <end position="642"/>
    </location>
</feature>
<dbReference type="AlphaFoldDB" id="A0A2S6GED3"/>
<dbReference type="Pfam" id="PF17764">
    <property type="entry name" value="PriA_3primeBD"/>
    <property type="match status" value="1"/>
</dbReference>
<evidence type="ECO:0000256" key="8">
    <source>
        <dbReference type="ARBA" id="ARBA00022840"/>
    </source>
</evidence>
<dbReference type="FunFam" id="3.40.50.300:FF:000489">
    <property type="entry name" value="Primosome assembly protein PriA"/>
    <property type="match status" value="1"/>
</dbReference>
<keyword evidence="10 12" id="KW-0413">Isomerase</keyword>
<evidence type="ECO:0000259" key="13">
    <source>
        <dbReference type="PROSITE" id="PS51192"/>
    </source>
</evidence>
<reference evidence="15 16" key="1">
    <citation type="submission" date="2018-02" db="EMBL/GenBank/DDBJ databases">
        <title>Subsurface microbial communities from deep shales in Ohio and West Virginia, USA.</title>
        <authorList>
            <person name="Wrighton K."/>
        </authorList>
    </citation>
    <scope>NUCLEOTIDE SEQUENCE [LARGE SCALE GENOMIC DNA]</scope>
    <source>
        <strain evidence="15 16">OWC-G53F</strain>
    </source>
</reference>
<dbReference type="SMART" id="SM00490">
    <property type="entry name" value="HELICc"/>
    <property type="match status" value="1"/>
</dbReference>
<dbReference type="GO" id="GO:1990077">
    <property type="term" value="C:primosome complex"/>
    <property type="evidence" value="ECO:0007669"/>
    <property type="project" value="UniProtKB-UniRule"/>
</dbReference>
<dbReference type="GO" id="GO:0003677">
    <property type="term" value="F:DNA binding"/>
    <property type="evidence" value="ECO:0007669"/>
    <property type="project" value="UniProtKB-UniRule"/>
</dbReference>
<evidence type="ECO:0000259" key="14">
    <source>
        <dbReference type="PROSITE" id="PS51194"/>
    </source>
</evidence>
<keyword evidence="1 12" id="KW-0639">Primosome</keyword>
<evidence type="ECO:0000256" key="10">
    <source>
        <dbReference type="ARBA" id="ARBA00023235"/>
    </source>
</evidence>
<feature type="binding site" evidence="12">
    <location>
        <position position="460"/>
    </location>
    <ligand>
        <name>Zn(2+)</name>
        <dbReference type="ChEBI" id="CHEBI:29105"/>
        <label>2</label>
    </ligand>
</feature>
<dbReference type="InterPro" id="IPR041236">
    <property type="entry name" value="PriA_C"/>
</dbReference>
<comment type="subunit">
    <text evidence="12">Component of the replication restart primosome.</text>
</comment>
<dbReference type="GO" id="GO:0006302">
    <property type="term" value="P:double-strand break repair"/>
    <property type="evidence" value="ECO:0007669"/>
    <property type="project" value="InterPro"/>
</dbReference>
<comment type="similarity">
    <text evidence="12">Belongs to the helicase family. PriA subfamily.</text>
</comment>
<dbReference type="Gene3D" id="3.40.1440.60">
    <property type="entry name" value="PriA, 3(prime) DNA-binding domain"/>
    <property type="match status" value="1"/>
</dbReference>
<dbReference type="HAMAP" id="MF_00983">
    <property type="entry name" value="PriA"/>
    <property type="match status" value="1"/>
</dbReference>
<comment type="cofactor">
    <cofactor evidence="12">
        <name>Zn(2+)</name>
        <dbReference type="ChEBI" id="CHEBI:29105"/>
    </cofactor>
    <text evidence="12">Binds 2 zinc ions per subunit.</text>
</comment>
<dbReference type="NCBIfam" id="TIGR00595">
    <property type="entry name" value="priA"/>
    <property type="match status" value="1"/>
</dbReference>
<name>A0A2S6GED3_9GAMM</name>
<sequence length="743" mass="83656">MAKSQNRNEPIFRVAIALPVYRLFDYLAPERVELIKVKPGIRLEVPFGKAKKIAFLVECVQHSDIDIGKLKRVERILDEKPLLSAKDLALLHWAGRYYHHPLGEVFSAAFPVALRQGKPSVIQAEKRYALTELGKATDSGQLKRSPKQKSVLEKFQTHQNSLSEAELSAWNENWRSSVKLLIDRQLLQLSVSESGTHAAEQPVVRNDALHCNPQQQAAIDTVCEGLGQFGVFLLEGVTGSGKTEVYMQIIRTVLERGQQVLVLLPEITLTPQLEDRFRQRFTVRMAISHSKLTDRQRASAWLTMQRGECSILLGTRSTLFTPLKNPGLIILDEEHDASFKQQEGFRFSARDVAVVRGKLLNIPVLLGSATPALESLHNVDNKRYHLLHLPERAGIATAPVLQLLDIRNKRMQEGLSEALVAQMRLTLAKNEQVLLFLNRRGFAPTLICHGCGWVARCRRCDANLVIHYDEGILRCHHCGQEQRLIRQCPACKTGELTPLGLGTERVEKVLAELFPDKSIVRLDRDSTQRKGSLENYLQQINRGEVDIILGTQMLAKGHHFPNVTLVAILDVDSGLFSIDFHAPEKLAQMIVQVSGRAGRAEKPGRVIMQTRQPEHPLLTTLIHQGYNSFARTALAERKEASLPPFSYQALLRVQAQDAEMPKLFLQAVVELAQEYSKGRTQLLGPVAAPMARRAGLYRYQLLFQSGRRPELHALLDVLMPKIEKLKQAKKVRWSLDVDPVDLY</sequence>
<dbReference type="InterPro" id="IPR027417">
    <property type="entry name" value="P-loop_NTPase"/>
</dbReference>
<keyword evidence="9 12" id="KW-0238">DNA-binding</keyword>
<dbReference type="InterPro" id="IPR040498">
    <property type="entry name" value="PriA_CRR"/>
</dbReference>
<dbReference type="RefSeq" id="WP_104425509.1">
    <property type="nucleotide sequence ID" value="NZ_PTIY01000033.1"/>
</dbReference>
<evidence type="ECO:0000256" key="4">
    <source>
        <dbReference type="ARBA" id="ARBA00022741"/>
    </source>
</evidence>
<feature type="binding site" evidence="12">
    <location>
        <position position="491"/>
    </location>
    <ligand>
        <name>Zn(2+)</name>
        <dbReference type="ChEBI" id="CHEBI:29105"/>
        <label>1</label>
    </ligand>
</feature>
<accession>A0A2S6GED3</accession>
<dbReference type="SMART" id="SM00487">
    <property type="entry name" value="DEXDc"/>
    <property type="match status" value="1"/>
</dbReference>
<feature type="binding site" evidence="12">
    <location>
        <position position="457"/>
    </location>
    <ligand>
        <name>Zn(2+)</name>
        <dbReference type="ChEBI" id="CHEBI:29105"/>
        <label>2</label>
    </ligand>
</feature>
<dbReference type="GO" id="GO:0008270">
    <property type="term" value="F:zinc ion binding"/>
    <property type="evidence" value="ECO:0007669"/>
    <property type="project" value="UniProtKB-UniRule"/>
</dbReference>
<keyword evidence="4 12" id="KW-0547">Nucleotide-binding</keyword>
<comment type="catalytic activity">
    <reaction evidence="12">
        <text>Couples ATP hydrolysis with the unwinding of duplex DNA by translocating in the 3'-5' direction.</text>
        <dbReference type="EC" id="5.6.2.4"/>
    </reaction>
</comment>
<evidence type="ECO:0000256" key="6">
    <source>
        <dbReference type="ARBA" id="ARBA00022806"/>
    </source>
</evidence>
<evidence type="ECO:0000256" key="5">
    <source>
        <dbReference type="ARBA" id="ARBA00022801"/>
    </source>
</evidence>
<organism evidence="15 16">
    <name type="scientific">Methylobacter tundripaludum</name>
    <dbReference type="NCBI Taxonomy" id="173365"/>
    <lineage>
        <taxon>Bacteria</taxon>
        <taxon>Pseudomonadati</taxon>
        <taxon>Pseudomonadota</taxon>
        <taxon>Gammaproteobacteria</taxon>
        <taxon>Methylococcales</taxon>
        <taxon>Methylococcaceae</taxon>
        <taxon>Methylobacter</taxon>
    </lineage>
</organism>
<dbReference type="InterPro" id="IPR005259">
    <property type="entry name" value="PriA"/>
</dbReference>
<dbReference type="NCBIfam" id="NF004065">
    <property type="entry name" value="PRK05580.1-1"/>
    <property type="match status" value="1"/>
</dbReference>
<dbReference type="EMBL" id="PTIY01000033">
    <property type="protein sequence ID" value="PPK63593.1"/>
    <property type="molecule type" value="Genomic_DNA"/>
</dbReference>
<feature type="binding site" evidence="12">
    <location>
        <position position="451"/>
    </location>
    <ligand>
        <name>Zn(2+)</name>
        <dbReference type="ChEBI" id="CHEBI:29105"/>
        <label>1</label>
    </ligand>
</feature>
<dbReference type="Pfam" id="PF00271">
    <property type="entry name" value="Helicase_C"/>
    <property type="match status" value="1"/>
</dbReference>
<dbReference type="GO" id="GO:0016887">
    <property type="term" value="F:ATP hydrolysis activity"/>
    <property type="evidence" value="ECO:0007669"/>
    <property type="project" value="RHEA"/>
</dbReference>